<dbReference type="EMBL" id="HBUE01111373">
    <property type="protein sequence ID" value="CAG6488993.1"/>
    <property type="molecule type" value="Transcribed_RNA"/>
</dbReference>
<dbReference type="EMBL" id="HBUE01111376">
    <property type="protein sequence ID" value="CAG6488997.1"/>
    <property type="molecule type" value="Transcribed_RNA"/>
</dbReference>
<reference evidence="2" key="1">
    <citation type="submission" date="2021-05" db="EMBL/GenBank/DDBJ databases">
        <authorList>
            <person name="Alioto T."/>
            <person name="Alioto T."/>
            <person name="Gomez Garrido J."/>
        </authorList>
    </citation>
    <scope>NUCLEOTIDE SEQUENCE</scope>
</reference>
<feature type="compositionally biased region" description="Basic and acidic residues" evidence="1">
    <location>
        <begin position="47"/>
        <end position="61"/>
    </location>
</feature>
<evidence type="ECO:0000256" key="1">
    <source>
        <dbReference type="SAM" id="MobiDB-lite"/>
    </source>
</evidence>
<feature type="compositionally biased region" description="Basic residues" evidence="1">
    <location>
        <begin position="62"/>
        <end position="72"/>
    </location>
</feature>
<feature type="region of interest" description="Disordered" evidence="1">
    <location>
        <begin position="47"/>
        <end position="76"/>
    </location>
</feature>
<evidence type="ECO:0000313" key="2">
    <source>
        <dbReference type="EMBL" id="CAG6488997.1"/>
    </source>
</evidence>
<proteinExistence type="predicted"/>
<organism evidence="2">
    <name type="scientific">Culex pipiens</name>
    <name type="common">House mosquito</name>
    <dbReference type="NCBI Taxonomy" id="7175"/>
    <lineage>
        <taxon>Eukaryota</taxon>
        <taxon>Metazoa</taxon>
        <taxon>Ecdysozoa</taxon>
        <taxon>Arthropoda</taxon>
        <taxon>Hexapoda</taxon>
        <taxon>Insecta</taxon>
        <taxon>Pterygota</taxon>
        <taxon>Neoptera</taxon>
        <taxon>Endopterygota</taxon>
        <taxon>Diptera</taxon>
        <taxon>Nematocera</taxon>
        <taxon>Culicoidea</taxon>
        <taxon>Culicidae</taxon>
        <taxon>Culicinae</taxon>
        <taxon>Culicini</taxon>
        <taxon>Culex</taxon>
        <taxon>Culex</taxon>
    </lineage>
</organism>
<sequence length="108" mass="12654">MLSQTPPVGARTMTKYPTWQRKDQHCVRLRLGNMPEVAAEDRKVVAAESRVSEGRREEVRRTRSSRIRHPRGRPVWTRFHSHSPLLHRKPRKVQGRTRANSTCYAIPF</sequence>
<name>A0A8D8FXQ6_CULPI</name>
<dbReference type="EMBL" id="HBUE01111375">
    <property type="protein sequence ID" value="CAG6488995.1"/>
    <property type="molecule type" value="Transcribed_RNA"/>
</dbReference>
<dbReference type="AlphaFoldDB" id="A0A8D8FXQ6"/>
<accession>A0A8D8FXQ6</accession>
<protein>
    <submittedName>
        <fullName evidence="2">(northern house mosquito) hypothetical protein</fullName>
    </submittedName>
</protein>